<evidence type="ECO:0000313" key="3">
    <source>
        <dbReference type="EMBL" id="MFC4694135.1"/>
    </source>
</evidence>
<dbReference type="SUPFAM" id="SSF46894">
    <property type="entry name" value="C-terminal effector domain of the bipartite response regulators"/>
    <property type="match status" value="1"/>
</dbReference>
<dbReference type="EMBL" id="JBHSGR010000012">
    <property type="protein sequence ID" value="MFC4694135.1"/>
    <property type="molecule type" value="Genomic_DNA"/>
</dbReference>
<dbReference type="PANTHER" id="PTHR43214">
    <property type="entry name" value="TWO-COMPONENT RESPONSE REGULATOR"/>
    <property type="match status" value="1"/>
</dbReference>
<dbReference type="RefSeq" id="WP_387988853.1">
    <property type="nucleotide sequence ID" value="NZ_JBHSGR010000012.1"/>
</dbReference>
<name>A0ABV9LJX8_9ACTN</name>
<evidence type="ECO:0000256" key="1">
    <source>
        <dbReference type="ARBA" id="ARBA00023125"/>
    </source>
</evidence>
<keyword evidence="4" id="KW-1185">Reference proteome</keyword>
<proteinExistence type="predicted"/>
<organism evidence="3 4">
    <name type="scientific">Geodermatophilus arenarius</name>
    <dbReference type="NCBI Taxonomy" id="1137990"/>
    <lineage>
        <taxon>Bacteria</taxon>
        <taxon>Bacillati</taxon>
        <taxon>Actinomycetota</taxon>
        <taxon>Actinomycetes</taxon>
        <taxon>Geodermatophilales</taxon>
        <taxon>Geodermatophilaceae</taxon>
        <taxon>Geodermatophilus</taxon>
    </lineage>
</organism>
<dbReference type="InterPro" id="IPR039420">
    <property type="entry name" value="WalR-like"/>
</dbReference>
<dbReference type="Gene3D" id="1.10.10.10">
    <property type="entry name" value="Winged helix-like DNA-binding domain superfamily/Winged helix DNA-binding domain"/>
    <property type="match status" value="1"/>
</dbReference>
<reference evidence="4" key="1">
    <citation type="journal article" date="2019" name="Int. J. Syst. Evol. Microbiol.">
        <title>The Global Catalogue of Microorganisms (GCM) 10K type strain sequencing project: providing services to taxonomists for standard genome sequencing and annotation.</title>
        <authorList>
            <consortium name="The Broad Institute Genomics Platform"/>
            <consortium name="The Broad Institute Genome Sequencing Center for Infectious Disease"/>
            <person name="Wu L."/>
            <person name="Ma J."/>
        </authorList>
    </citation>
    <scope>NUCLEOTIDE SEQUENCE [LARGE SCALE GENOMIC DNA]</scope>
    <source>
        <strain evidence="4">CCUG 62763</strain>
    </source>
</reference>
<keyword evidence="1" id="KW-0238">DNA-binding</keyword>
<comment type="caution">
    <text evidence="3">The sequence shown here is derived from an EMBL/GenBank/DDBJ whole genome shotgun (WGS) entry which is preliminary data.</text>
</comment>
<feature type="domain" description="HTH luxR-type" evidence="2">
    <location>
        <begin position="185"/>
        <end position="250"/>
    </location>
</feature>
<dbReference type="Pfam" id="PF00196">
    <property type="entry name" value="GerE"/>
    <property type="match status" value="1"/>
</dbReference>
<dbReference type="SMART" id="SM00421">
    <property type="entry name" value="HTH_LUXR"/>
    <property type="match status" value="1"/>
</dbReference>
<dbReference type="InterPro" id="IPR036388">
    <property type="entry name" value="WH-like_DNA-bd_sf"/>
</dbReference>
<protein>
    <submittedName>
        <fullName evidence="3">LuxR C-terminal-related transcriptional regulator</fullName>
    </submittedName>
</protein>
<dbReference type="InterPro" id="IPR000792">
    <property type="entry name" value="Tscrpt_reg_LuxR_C"/>
</dbReference>
<dbReference type="InterPro" id="IPR016032">
    <property type="entry name" value="Sig_transdc_resp-reg_C-effctor"/>
</dbReference>
<accession>A0ABV9LJX8</accession>
<dbReference type="Proteomes" id="UP001596025">
    <property type="component" value="Unassembled WGS sequence"/>
</dbReference>
<sequence length="260" mass="27327">MEPVVRELTDLVVGLLDGMVGPQLPAGPVFAVLCPRLEAPAAVLQRTDWRTGATEITATGLAGDQLELLVDATHRMRSAHPLLTAVAAGDLTPATAQEAAGGWQSWRRSPARGVIASVCGWDQLVSLPLRGGPAEVCGFAFGRPRRDFTAADLELLDGVAPVLRALDRHVRTVRAWQDGDGDGGAHARAAGLTCRETAVLLCLAEGLTATATAHRLGCSTRTVTTHAARLYRKLGVHDRLTAVLEAQRRGILPAPAVPAG</sequence>
<evidence type="ECO:0000313" key="4">
    <source>
        <dbReference type="Proteomes" id="UP001596025"/>
    </source>
</evidence>
<dbReference type="PROSITE" id="PS50043">
    <property type="entry name" value="HTH_LUXR_2"/>
    <property type="match status" value="1"/>
</dbReference>
<dbReference type="CDD" id="cd06170">
    <property type="entry name" value="LuxR_C_like"/>
    <property type="match status" value="1"/>
</dbReference>
<gene>
    <name evidence="3" type="ORF">ACFO3M_12130</name>
</gene>
<dbReference type="PRINTS" id="PR00038">
    <property type="entry name" value="HTHLUXR"/>
</dbReference>
<evidence type="ECO:0000259" key="2">
    <source>
        <dbReference type="PROSITE" id="PS50043"/>
    </source>
</evidence>